<evidence type="ECO:0008006" key="3">
    <source>
        <dbReference type="Google" id="ProtNLM"/>
    </source>
</evidence>
<dbReference type="Gene3D" id="3.40.50.970">
    <property type="match status" value="1"/>
</dbReference>
<dbReference type="InterPro" id="IPR029061">
    <property type="entry name" value="THDP-binding"/>
</dbReference>
<evidence type="ECO:0000313" key="2">
    <source>
        <dbReference type="EMBL" id="SVC87595.1"/>
    </source>
</evidence>
<sequence>MSIAHATLEDKYTLESGRVYLTGTQALVRLPMLQKQRDKAANLKTGCFISGYRGSPLGAYDMALWQASSFLANNDIRFQPGVNEDLAATAIWGTQQLNLIEKSDYDGVFGIWYGKGPGVDRCGDVFKHANSAGTSPHGGVIALMGDDHTAKSSTLAHQSEYAMMDAMIPVLSPAGVQEFLDLGLHGFAMSRFSGCWTGFKCVTMT</sequence>
<name>A0A382QRU0_9ZZZZ</name>
<dbReference type="InterPro" id="IPR002880">
    <property type="entry name" value="Pyrv_Fd/Flavodoxin_OxRdtase_N"/>
</dbReference>
<dbReference type="AlphaFoldDB" id="A0A382QRU0"/>
<dbReference type="GO" id="GO:0016491">
    <property type="term" value="F:oxidoreductase activity"/>
    <property type="evidence" value="ECO:0007669"/>
    <property type="project" value="UniProtKB-KW"/>
</dbReference>
<keyword evidence="1" id="KW-0560">Oxidoreductase</keyword>
<proteinExistence type="predicted"/>
<accession>A0A382QRU0</accession>
<organism evidence="2">
    <name type="scientific">marine metagenome</name>
    <dbReference type="NCBI Taxonomy" id="408172"/>
    <lineage>
        <taxon>unclassified sequences</taxon>
        <taxon>metagenomes</taxon>
        <taxon>ecological metagenomes</taxon>
    </lineage>
</organism>
<feature type="non-terminal residue" evidence="2">
    <location>
        <position position="205"/>
    </location>
</feature>
<evidence type="ECO:0000256" key="1">
    <source>
        <dbReference type="ARBA" id="ARBA00023002"/>
    </source>
</evidence>
<dbReference type="SUPFAM" id="SSF52518">
    <property type="entry name" value="Thiamin diphosphate-binding fold (THDP-binding)"/>
    <property type="match status" value="1"/>
</dbReference>
<reference evidence="2" key="1">
    <citation type="submission" date="2018-05" db="EMBL/GenBank/DDBJ databases">
        <authorList>
            <person name="Lanie J.A."/>
            <person name="Ng W.-L."/>
            <person name="Kazmierczak K.M."/>
            <person name="Andrzejewski T.M."/>
            <person name="Davidsen T.M."/>
            <person name="Wayne K.J."/>
            <person name="Tettelin H."/>
            <person name="Glass J.I."/>
            <person name="Rusch D."/>
            <person name="Podicherti R."/>
            <person name="Tsui H.-C.T."/>
            <person name="Winkler M.E."/>
        </authorList>
    </citation>
    <scope>NUCLEOTIDE SEQUENCE</scope>
</reference>
<dbReference type="EMBL" id="UINC01116092">
    <property type="protein sequence ID" value="SVC87595.1"/>
    <property type="molecule type" value="Genomic_DNA"/>
</dbReference>
<protein>
    <recommendedName>
        <fullName evidence="3">Pyruvate flavodoxin/ferredoxin oxidoreductase pyrimidine binding domain-containing protein</fullName>
    </recommendedName>
</protein>
<dbReference type="CDD" id="cd07034">
    <property type="entry name" value="TPP_PYR_PFOR_IOR-alpha_like"/>
    <property type="match status" value="1"/>
</dbReference>
<gene>
    <name evidence="2" type="ORF">METZ01_LOCUS340449</name>
</gene>